<feature type="region of interest" description="Disordered" evidence="7">
    <location>
        <begin position="1"/>
        <end position="23"/>
    </location>
</feature>
<evidence type="ECO:0000313" key="9">
    <source>
        <dbReference type="EMBL" id="AYV76675.1"/>
    </source>
</evidence>
<keyword evidence="6" id="KW-0234">DNA repair</keyword>
<accession>A0A3G4ZP64</accession>
<dbReference type="InterPro" id="IPR027417">
    <property type="entry name" value="P-loop_NTPase"/>
</dbReference>
<protein>
    <submittedName>
        <fullName evidence="9">DNA mismatch repair ATPase</fullName>
    </submittedName>
</protein>
<dbReference type="CDD" id="cd00085">
    <property type="entry name" value="HNHc"/>
    <property type="match status" value="1"/>
</dbReference>
<dbReference type="GO" id="GO:0005524">
    <property type="term" value="F:ATP binding"/>
    <property type="evidence" value="ECO:0007669"/>
    <property type="project" value="UniProtKB-KW"/>
</dbReference>
<dbReference type="InterPro" id="IPR036678">
    <property type="entry name" value="MutS_con_dom_sf"/>
</dbReference>
<dbReference type="PROSITE" id="PS00486">
    <property type="entry name" value="DNA_MISMATCH_REPAIR_2"/>
    <property type="match status" value="1"/>
</dbReference>
<dbReference type="SMART" id="SM00533">
    <property type="entry name" value="MUTSd"/>
    <property type="match status" value="1"/>
</dbReference>
<dbReference type="InterPro" id="IPR003615">
    <property type="entry name" value="HNH_nuc"/>
</dbReference>
<dbReference type="GO" id="GO:0006298">
    <property type="term" value="P:mismatch repair"/>
    <property type="evidence" value="ECO:0007669"/>
    <property type="project" value="InterPro"/>
</dbReference>
<comment type="similarity">
    <text evidence="1">Belongs to the DNA mismatch repair MutS family.</text>
</comment>
<dbReference type="Pfam" id="PF00488">
    <property type="entry name" value="MutS_V"/>
    <property type="match status" value="1"/>
</dbReference>
<keyword evidence="4" id="KW-0067">ATP-binding</keyword>
<evidence type="ECO:0000256" key="3">
    <source>
        <dbReference type="ARBA" id="ARBA00022763"/>
    </source>
</evidence>
<dbReference type="Gene3D" id="3.40.50.300">
    <property type="entry name" value="P-loop containing nucleotide triphosphate hydrolases"/>
    <property type="match status" value="1"/>
</dbReference>
<dbReference type="PANTHER" id="PTHR11361">
    <property type="entry name" value="DNA MISMATCH REPAIR PROTEIN MUTS FAMILY MEMBER"/>
    <property type="match status" value="1"/>
</dbReference>
<feature type="region of interest" description="Disordered" evidence="7">
    <location>
        <begin position="606"/>
        <end position="627"/>
    </location>
</feature>
<evidence type="ECO:0000256" key="5">
    <source>
        <dbReference type="ARBA" id="ARBA00023125"/>
    </source>
</evidence>
<evidence type="ECO:0000256" key="4">
    <source>
        <dbReference type="ARBA" id="ARBA00022840"/>
    </source>
</evidence>
<dbReference type="InterPro" id="IPR007696">
    <property type="entry name" value="DNA_mismatch_repair_MutS_core"/>
</dbReference>
<dbReference type="InterPro" id="IPR036187">
    <property type="entry name" value="DNA_mismatch_repair_MutS_sf"/>
</dbReference>
<reference evidence="9" key="1">
    <citation type="submission" date="2018-10" db="EMBL/GenBank/DDBJ databases">
        <title>Hidden diversity of soil giant viruses.</title>
        <authorList>
            <person name="Schulz F."/>
            <person name="Alteio L."/>
            <person name="Goudeau D."/>
            <person name="Ryan E.M."/>
            <person name="Malmstrom R.R."/>
            <person name="Blanchard J."/>
            <person name="Woyke T."/>
        </authorList>
    </citation>
    <scope>NUCLEOTIDE SEQUENCE</scope>
    <source>
        <strain evidence="9">TEV1</strain>
    </source>
</reference>
<dbReference type="InterPro" id="IPR002711">
    <property type="entry name" value="HNH"/>
</dbReference>
<dbReference type="Gene3D" id="1.10.1420.10">
    <property type="match status" value="1"/>
</dbReference>
<dbReference type="Gene3D" id="3.40.1170.10">
    <property type="entry name" value="DNA repair protein MutS, domain I"/>
    <property type="match status" value="1"/>
</dbReference>
<proteinExistence type="inferred from homology"/>
<evidence type="ECO:0000256" key="2">
    <source>
        <dbReference type="ARBA" id="ARBA00022741"/>
    </source>
</evidence>
<name>A0A3G4ZP64_9VIRU</name>
<gene>
    <name evidence="9" type="ORF">Terrestrivirus11_16</name>
</gene>
<dbReference type="InterPro" id="IPR007695">
    <property type="entry name" value="DNA_mismatch_repair_MutS-lik_N"/>
</dbReference>
<dbReference type="Pfam" id="PF01624">
    <property type="entry name" value="MutS_I"/>
    <property type="match status" value="1"/>
</dbReference>
<dbReference type="SUPFAM" id="SSF53150">
    <property type="entry name" value="DNA repair protein MutS, domain II"/>
    <property type="match status" value="1"/>
</dbReference>
<evidence type="ECO:0000256" key="6">
    <source>
        <dbReference type="ARBA" id="ARBA00023204"/>
    </source>
</evidence>
<dbReference type="SUPFAM" id="SSF55271">
    <property type="entry name" value="DNA repair protein MutS, domain I"/>
    <property type="match status" value="1"/>
</dbReference>
<dbReference type="Pfam" id="PF05192">
    <property type="entry name" value="MutS_III"/>
    <property type="match status" value="1"/>
</dbReference>
<evidence type="ECO:0000256" key="7">
    <source>
        <dbReference type="SAM" id="MobiDB-lite"/>
    </source>
</evidence>
<dbReference type="SUPFAM" id="SSF48334">
    <property type="entry name" value="DNA repair protein MutS, domain III"/>
    <property type="match status" value="1"/>
</dbReference>
<keyword evidence="2" id="KW-0547">Nucleotide-binding</keyword>
<evidence type="ECO:0000256" key="1">
    <source>
        <dbReference type="ARBA" id="ARBA00006271"/>
    </source>
</evidence>
<dbReference type="Pfam" id="PF01844">
    <property type="entry name" value="HNH"/>
    <property type="match status" value="1"/>
</dbReference>
<dbReference type="InterPro" id="IPR000432">
    <property type="entry name" value="DNA_mismatch_repair_MutS_C"/>
</dbReference>
<dbReference type="InterPro" id="IPR045076">
    <property type="entry name" value="MutS"/>
</dbReference>
<dbReference type="SUPFAM" id="SSF52540">
    <property type="entry name" value="P-loop containing nucleoside triphosphate hydrolases"/>
    <property type="match status" value="1"/>
</dbReference>
<dbReference type="InterPro" id="IPR016151">
    <property type="entry name" value="DNA_mismatch_repair_MutS_N"/>
</dbReference>
<dbReference type="InterPro" id="IPR017261">
    <property type="entry name" value="DNA_mismatch_repair_MutS/MSH"/>
</dbReference>
<dbReference type="EMBL" id="MK071989">
    <property type="protein sequence ID" value="AYV76675.1"/>
    <property type="molecule type" value="Genomic_DNA"/>
</dbReference>
<organism evidence="9">
    <name type="scientific">Terrestrivirus sp</name>
    <dbReference type="NCBI Taxonomy" id="2487775"/>
    <lineage>
        <taxon>Viruses</taxon>
        <taxon>Varidnaviria</taxon>
        <taxon>Bamfordvirae</taxon>
        <taxon>Nucleocytoviricota</taxon>
        <taxon>Megaviricetes</taxon>
        <taxon>Imitervirales</taxon>
        <taxon>Mimiviridae</taxon>
        <taxon>Klosneuvirinae</taxon>
    </lineage>
</organism>
<feature type="domain" description="DNA mismatch repair proteins mutS family" evidence="8">
    <location>
        <begin position="806"/>
        <end position="822"/>
    </location>
</feature>
<dbReference type="GO" id="GO:0004519">
    <property type="term" value="F:endonuclease activity"/>
    <property type="evidence" value="ECO:0007669"/>
    <property type="project" value="InterPro"/>
</dbReference>
<dbReference type="PANTHER" id="PTHR11361:SF34">
    <property type="entry name" value="DNA MISMATCH REPAIR PROTEIN MSH1, MITOCHONDRIAL"/>
    <property type="match status" value="1"/>
</dbReference>
<dbReference type="GO" id="GO:0008270">
    <property type="term" value="F:zinc ion binding"/>
    <property type="evidence" value="ECO:0007669"/>
    <property type="project" value="InterPro"/>
</dbReference>
<sequence>MNTGKVNSNKNNKNNKNKNSKKDDMTITQEYLLDHETYKKKYGDKTVVLMQVGSFYECYSTRERGPNLQHISSLVNILCTRKDKSIPDIDEKNPFMMGFPMIASQKFITILVNNGYTVVIKDQVTPPPNPERKVTNIYSKGTYIDNIEKNDTNFTMCIYLEEEKQRNGTYLMCSGVSAIDLSTGKTYIHQSLSTESDEHIALDETNRFINSVKPSEIIVYYENNGKNSKGTNNLDKIINYLELDNWNYNIKKEIQKNYKSINFQNTFLTTVYKINSMLSPIEELDMDRMDYARLSLLLLLDFAKDHNENILNDINRPEQYIDNTRLILGNNAIHQLNVVTNVSDEYIHKVNNIGSLFDVVNNTSTAIGYRLLKDRLISPYVSHIELNKIYNLTELFQENKFYTNIEENLNGISDIERLNRKMLLLRLGPFELANMYDSFNEIIKLYNKLLEKFTGKNNIDTKFMPKQITINKLIEFNKKIDKTFVLSEMKKYSIGNITDTFFLPGIHKDIDKIRAQMKDELEFINELCEVLCDYVDDNKANNKSKKNKIMVKRNDRDGYYLTMSKARSEMLKINMQNVESITIKNKEIPLDDLHFDNTNKNNTKVTIPSVSLGNNKNNSDSDSMDEEDEIERKLGDLTFGYYLESLQSFVIEFNIYIKEIIPFVGFVDYVKSNAKTAILYNYKKPVISVNPNNSFVKITQLRHPIVERIIDYEYIPHNIELGNDLKGILLYGVNSCGKSTVMKALGLSIIMAQAGLFVPASQYVYSPYEMLYGRITGNDNLFKGLSSFIVEMIELKAIMKRAGPRTLVIGDEVCRGTEHISGNAIVASTIINLSKTSSSFMFTTHLHEIATMKRITDLKNVKSYHISVKYDAKTNSLIYDRHLKEGPGEPIYGVVVAKYIIQDNEFIKLATEIKNELLNEYGGITSGVTSRYNPNLILDECKICGKKNKKMHISPLETHHILFQKDCINGYSVEKPHVGKNDMSNLVVLCNECHDKLHNGEFTIDGYVYTSNGKTLKINKDNKTLLLKKSISIDN</sequence>
<dbReference type="SMART" id="SM00534">
    <property type="entry name" value="MUTSac"/>
    <property type="match status" value="1"/>
</dbReference>
<dbReference type="GO" id="GO:0140664">
    <property type="term" value="F:ATP-dependent DNA damage sensor activity"/>
    <property type="evidence" value="ECO:0007669"/>
    <property type="project" value="InterPro"/>
</dbReference>
<dbReference type="PIRSF" id="PIRSF037677">
    <property type="entry name" value="DNA_mis_repair_Msh6"/>
    <property type="match status" value="1"/>
</dbReference>
<evidence type="ECO:0000259" key="8">
    <source>
        <dbReference type="PROSITE" id="PS00486"/>
    </source>
</evidence>
<feature type="compositionally biased region" description="Low complexity" evidence="7">
    <location>
        <begin position="611"/>
        <end position="621"/>
    </location>
</feature>
<dbReference type="GO" id="GO:0030983">
    <property type="term" value="F:mismatched DNA binding"/>
    <property type="evidence" value="ECO:0007669"/>
    <property type="project" value="InterPro"/>
</dbReference>
<keyword evidence="3" id="KW-0227">DNA damage</keyword>
<keyword evidence="5" id="KW-0238">DNA-binding</keyword>